<keyword evidence="6" id="KW-0472">Membrane</keyword>
<dbReference type="Pfam" id="PF07244">
    <property type="entry name" value="POTRA"/>
    <property type="match status" value="5"/>
</dbReference>
<dbReference type="PATRIC" id="fig|1121405.3.peg.3604"/>
<protein>
    <recommendedName>
        <fullName evidence="8">Outer membrane protein assembly factor BamA</fullName>
    </recommendedName>
</protein>
<dbReference type="OrthoDB" id="9803054at2"/>
<dbReference type="InterPro" id="IPR023707">
    <property type="entry name" value="OM_assembly_BamA"/>
</dbReference>
<evidence type="ECO:0000256" key="7">
    <source>
        <dbReference type="ARBA" id="ARBA00023237"/>
    </source>
</evidence>
<keyword evidence="5" id="KW-0677">Repeat</keyword>
<dbReference type="PIRSF" id="PIRSF006076">
    <property type="entry name" value="OM_assembly_OMP85"/>
    <property type="match status" value="1"/>
</dbReference>
<gene>
    <name evidence="10" type="ORF">dsmv_3138</name>
</gene>
<dbReference type="Proteomes" id="UP000014977">
    <property type="component" value="Unassembled WGS sequence"/>
</dbReference>
<proteinExistence type="inferred from homology"/>
<dbReference type="Pfam" id="PF01103">
    <property type="entry name" value="Omp85"/>
    <property type="match status" value="1"/>
</dbReference>
<reference evidence="10 11" key="1">
    <citation type="journal article" date="2013" name="Genome Announc.">
        <title>Draft genome sequences for three mercury-methylating, sulfate-reducing bacteria.</title>
        <authorList>
            <person name="Brown S.D."/>
            <person name="Hurt R.A.Jr."/>
            <person name="Gilmour C.C."/>
            <person name="Elias D.A."/>
        </authorList>
    </citation>
    <scope>NUCLEOTIDE SEQUENCE [LARGE SCALE GENOMIC DNA]</scope>
    <source>
        <strain evidence="10 11">DSM 2059</strain>
    </source>
</reference>
<evidence type="ECO:0000256" key="2">
    <source>
        <dbReference type="ARBA" id="ARBA00022452"/>
    </source>
</evidence>
<evidence type="ECO:0000256" key="8">
    <source>
        <dbReference type="NCBIfam" id="TIGR03303"/>
    </source>
</evidence>
<dbReference type="InterPro" id="IPR034746">
    <property type="entry name" value="POTRA"/>
</dbReference>
<evidence type="ECO:0000256" key="6">
    <source>
        <dbReference type="ARBA" id="ARBA00023136"/>
    </source>
</evidence>
<evidence type="ECO:0000313" key="10">
    <source>
        <dbReference type="EMBL" id="EPR35324.1"/>
    </source>
</evidence>
<comment type="caution">
    <text evidence="10">The sequence shown here is derived from an EMBL/GenBank/DDBJ whole genome shotgun (WGS) entry which is preliminary data.</text>
</comment>
<dbReference type="EMBL" id="ATHJ01000108">
    <property type="protein sequence ID" value="EPR35324.1"/>
    <property type="molecule type" value="Genomic_DNA"/>
</dbReference>
<evidence type="ECO:0000313" key="11">
    <source>
        <dbReference type="Proteomes" id="UP000014977"/>
    </source>
</evidence>
<name>S7UMY2_DESML</name>
<evidence type="ECO:0000256" key="5">
    <source>
        <dbReference type="ARBA" id="ARBA00022737"/>
    </source>
</evidence>
<keyword evidence="2" id="KW-1134">Transmembrane beta strand</keyword>
<sequence length="877" mass="99397">MVKPLKLSLLLILLLFPGMAWALETVRVVVLPFEINAREGREYLQENLPEVIASYLKQEGAEIVAVGEKTDTARQTLVTDIPGIRRFGRERNAEQVIWGSLTRVGERISIDAKMVSAVEDTEPMLFFTEGRGVENLSVMVKKLVGDISLRLFKRETVARIEVVGNERIEEDAIKRNIRTREGEALVPGTLSEDLKRVYNMGYFDDIKIKSEDEPQGKAIIFEVKEKPTIRRVRITGNRIFDDTDVSEALSIKRGSILNMYMVKSNIKRIESMYKEKNYHNVKVDYNVLSLEKNQADLEFVVEEGGKVRIKEIKFIGNQAYSESDLKKVMKTSEKGFWSWITSSGELSSENLKQDASLLTSFYHNSGYVDAKVGSPEIVYEGDWIYITIKIDEGSRYKVGDVSARGDLILPEEDLMASLNIRKETYYSREVVRGDVLRLTDIYSDEGYAYADIAPLIQKDDQSLLVNIIYEINQGEQVRFERINISGNTKTRDKVIRRQLTVNEDGLYSGRKLKRSITNLHRLDYFEDVKVNTLKGSGEDKMILDLEVTEKPTGTFSFGGGYSSTENVFIMGSIAQRNLFGRGQTLMLRGELGSQTTRYTLSFTEPWLFDIPLSAGFDLYNWDRDYDTYDRESVGGAVRFGYPVFDYTRAYLSYRFDVSEIEDITEDASRDVKELKGENTTSSVLATLRYDSRDRVFNPTRGGLHEISLEYAGLGGDIGFTKVIGEVGQYFPLFWDTVGRLRGRGGYVTKSSGMLLPDYEKFYLGGIDTIRGYGWRDIALFDEDGAEIGGEKFVQFNAEYIFPLIEKAGMVGVVFYDAGNVYAHSDTVDFGDLRQSVGGGIRWYSPMGPIRIEYGYRLDPIEGDSKGGKWEFAMGSAF</sequence>
<keyword evidence="7" id="KW-0998">Cell outer membrane</keyword>
<feature type="domain" description="POTRA" evidence="9">
    <location>
        <begin position="307"/>
        <end position="393"/>
    </location>
</feature>
<keyword evidence="4" id="KW-0732">Signal</keyword>
<dbReference type="GO" id="GO:0009279">
    <property type="term" value="C:cell outer membrane"/>
    <property type="evidence" value="ECO:0007669"/>
    <property type="project" value="UniProtKB-UniRule"/>
</dbReference>
<dbReference type="HAMAP" id="MF_01430">
    <property type="entry name" value="OM_assembly_BamA"/>
    <property type="match status" value="1"/>
</dbReference>
<evidence type="ECO:0000256" key="1">
    <source>
        <dbReference type="ARBA" id="ARBA00004370"/>
    </source>
</evidence>
<dbReference type="InterPro" id="IPR039910">
    <property type="entry name" value="D15-like"/>
</dbReference>
<feature type="domain" description="POTRA" evidence="9">
    <location>
        <begin position="477"/>
        <end position="550"/>
    </location>
</feature>
<dbReference type="InterPro" id="IPR000184">
    <property type="entry name" value="Bac_surfAg_D15"/>
</dbReference>
<dbReference type="PANTHER" id="PTHR12815:SF47">
    <property type="entry name" value="TRANSLOCATION AND ASSEMBLY MODULE SUBUNIT TAMA"/>
    <property type="match status" value="1"/>
</dbReference>
<dbReference type="eggNOG" id="COG4775">
    <property type="taxonomic scope" value="Bacteria"/>
</dbReference>
<dbReference type="STRING" id="897.B2D07_09405"/>
<dbReference type="InterPro" id="IPR010827">
    <property type="entry name" value="BamA/TamA_POTRA"/>
</dbReference>
<dbReference type="PANTHER" id="PTHR12815">
    <property type="entry name" value="SORTING AND ASSEMBLY MACHINERY SAMM50 PROTEIN FAMILY MEMBER"/>
    <property type="match status" value="1"/>
</dbReference>
<keyword evidence="3" id="KW-0812">Transmembrane</keyword>
<dbReference type="NCBIfam" id="TIGR03303">
    <property type="entry name" value="OM_YaeT"/>
    <property type="match status" value="1"/>
</dbReference>
<dbReference type="AlphaFoldDB" id="S7UMY2"/>
<evidence type="ECO:0000259" key="9">
    <source>
        <dbReference type="PROSITE" id="PS51779"/>
    </source>
</evidence>
<feature type="domain" description="POTRA" evidence="9">
    <location>
        <begin position="155"/>
        <end position="226"/>
    </location>
</feature>
<dbReference type="RefSeq" id="WP_020878228.1">
    <property type="nucleotide sequence ID" value="NZ_ATHJ01000108.1"/>
</dbReference>
<feature type="domain" description="POTRA" evidence="9">
    <location>
        <begin position="227"/>
        <end position="304"/>
    </location>
</feature>
<dbReference type="Gene3D" id="2.40.160.50">
    <property type="entry name" value="membrane protein fhac: a member of the omp85/tpsb transporter family"/>
    <property type="match status" value="1"/>
</dbReference>
<organism evidence="10 11">
    <name type="scientific">Desulfococcus multivorans DSM 2059</name>
    <dbReference type="NCBI Taxonomy" id="1121405"/>
    <lineage>
        <taxon>Bacteria</taxon>
        <taxon>Pseudomonadati</taxon>
        <taxon>Thermodesulfobacteriota</taxon>
        <taxon>Desulfobacteria</taxon>
        <taxon>Desulfobacterales</taxon>
        <taxon>Desulfococcaceae</taxon>
        <taxon>Desulfococcus</taxon>
    </lineage>
</organism>
<dbReference type="PROSITE" id="PS51779">
    <property type="entry name" value="POTRA"/>
    <property type="match status" value="4"/>
</dbReference>
<comment type="subcellular location">
    <subcellularLocation>
        <location evidence="1">Membrane</location>
    </subcellularLocation>
</comment>
<dbReference type="Gene3D" id="3.10.20.310">
    <property type="entry name" value="membrane protein fhac"/>
    <property type="match status" value="5"/>
</dbReference>
<keyword evidence="11" id="KW-1185">Reference proteome</keyword>
<evidence type="ECO:0000256" key="4">
    <source>
        <dbReference type="ARBA" id="ARBA00022729"/>
    </source>
</evidence>
<evidence type="ECO:0000256" key="3">
    <source>
        <dbReference type="ARBA" id="ARBA00022692"/>
    </source>
</evidence>
<accession>S7UMY2</accession>
<dbReference type="GO" id="GO:0071709">
    <property type="term" value="P:membrane assembly"/>
    <property type="evidence" value="ECO:0007669"/>
    <property type="project" value="InterPro"/>
</dbReference>